<feature type="compositionally biased region" description="Low complexity" evidence="5">
    <location>
        <begin position="639"/>
        <end position="658"/>
    </location>
</feature>
<dbReference type="Pfam" id="PF22124">
    <property type="entry name" value="Glyco_hydro_95_cat"/>
    <property type="match status" value="1"/>
</dbReference>
<keyword evidence="8" id="KW-0695">RNA-directed DNA polymerase</keyword>
<dbReference type="Gene3D" id="3.60.10.10">
    <property type="entry name" value="Endonuclease/exonuclease/phosphatase"/>
    <property type="match status" value="1"/>
</dbReference>
<evidence type="ECO:0000256" key="1">
    <source>
        <dbReference type="ARBA" id="ARBA00004173"/>
    </source>
</evidence>
<dbReference type="SUPFAM" id="SSF53098">
    <property type="entry name" value="Ribonuclease H-like"/>
    <property type="match status" value="1"/>
</dbReference>
<dbReference type="Pfam" id="PF00078">
    <property type="entry name" value="RVT_1"/>
    <property type="match status" value="1"/>
</dbReference>
<feature type="region of interest" description="Disordered" evidence="5">
    <location>
        <begin position="1260"/>
        <end position="1279"/>
    </location>
</feature>
<evidence type="ECO:0000256" key="5">
    <source>
        <dbReference type="SAM" id="MobiDB-lite"/>
    </source>
</evidence>
<dbReference type="GO" id="GO:0003964">
    <property type="term" value="F:RNA-directed DNA polymerase activity"/>
    <property type="evidence" value="ECO:0007669"/>
    <property type="project" value="UniProtKB-KW"/>
</dbReference>
<feature type="domain" description="Reverse transcriptase" evidence="7">
    <location>
        <begin position="1362"/>
        <end position="1636"/>
    </location>
</feature>
<dbReference type="CDD" id="cd01650">
    <property type="entry name" value="RT_nLTR_like"/>
    <property type="match status" value="1"/>
</dbReference>
<dbReference type="PANTHER" id="PTHR31084:SF18">
    <property type="entry name" value="GLYCOSYL HYDROLASE FAMILY 95 N-TERMINAL DOMAIN-CONTAINING PROTEIN"/>
    <property type="match status" value="1"/>
</dbReference>
<feature type="compositionally biased region" description="Basic and acidic residues" evidence="5">
    <location>
        <begin position="1263"/>
        <end position="1275"/>
    </location>
</feature>
<dbReference type="InterPro" id="IPR001878">
    <property type="entry name" value="Znf_CCHC"/>
</dbReference>
<comment type="caution">
    <text evidence="8">The sequence shown here is derived from an EMBL/GenBank/DDBJ whole genome shotgun (WGS) entry which is preliminary data.</text>
</comment>
<dbReference type="InterPro" id="IPR036397">
    <property type="entry name" value="RNaseH_sf"/>
</dbReference>
<evidence type="ECO:0000313" key="9">
    <source>
        <dbReference type="Proteomes" id="UP001163105"/>
    </source>
</evidence>
<feature type="region of interest" description="Disordered" evidence="5">
    <location>
        <begin position="531"/>
        <end position="556"/>
    </location>
</feature>
<dbReference type="PROSITE" id="PS50878">
    <property type="entry name" value="RT_POL"/>
    <property type="match status" value="1"/>
</dbReference>
<keyword evidence="3" id="KW-0479">Metal-binding</keyword>
<sequence>MDLALFGGTATLIKAGRSDTPFSATASAILELLKAQGSGNADPRDIYNARALINCAKLDGYTPTAALIKLFDENKIPYLVKWADSNSNRLLGIVWTFPYCLKMWKRFPEVMSFDNTYNTNRFKLPLFQATGQTCLGTVYNAAFGLIDNERREGFQFLSESIRQLTERHLIRPPDVIITDFDDAMKAALNDQFPEAQQQLCIHHIISNVLLKAKQKWVADAESDSSSSDDARDENTASAQAHAKLSPKDRRSIHQPVAEDIPHTYHGLLMMWKYVMFAETEEAHEKAWSDLCREFDDQRAILQYLHKTYMPVRAQWARCFIRKYRNFGIRVTSGTEASNNNVKSYLLNGMSNLYRLVEAIQDMIRDQERDFAHASAEDEVLTARSYLGSSSEYLGDLRTTMSSKALGLITRQHRIAKNAMPTGKNPRPAPLGECGEDCSISVELGIPCYHRIYAKVGEGTPFTKWDVHPRWHLRESASRDPYRRILDTKIVKSFCGRPKNNTQTVPARLDIEVSNMSGAGTAKPLEKRITHASAGHAVSPPSWEVAGSQGSETADEESERALLCKVLEKLNDLENGSINQQRLIHKLEQEVVDTKEELQKVRQQLQTLQASVNPTVNSQVQSGPRASYADAVRTPPKSQPTSPRSLSSMRTTTSTSTDTLHCTIDTSRVEEPNQVEAQVGNIRRAIETEVKVREGHEAWRCAAVIKDPRNTNRVRIVCRDEAELRRVKEAAEKVVVPGARVLRDQLYPVKVDSVNRSAVLDSDGNVLTGAAEALGKENNVTIAKISWLSKKDCGKAYGSMVIYVTKGSDAKRLLDGTYFDLAGESAYTNVFEPRVGPVQCYNCQELGHKAFSCKKPRACGRFQTAEYATRQGMHRDLRIFQLNVRKRDTVQLGVMNDVDLRDYAVLSLTEPYARLVDGAVVTAPTSHSNWTKMVPSVANPAGWPIRSMLWVRRDLESEQVTVSSPDLTAAVLRLQGRQVLVVSVYVQCNDASALLAAVREVSNLISRFRSGTGERTDVVVAGDFNRHDVLWGGEGTITRRQGEGQPIIDLMNDHGLQSLLPRGTKTWQGPKPGLESTIDLVLVTEELAEERVKCAIHPTEYGSDHRPIQAVFGIDVPCRDVEPRFLFKNAPWKAIRDRISRELKLVCWPAWGLQGQTDRFMRIVSEAIQDLTPRARPSPYAKRWWTADLTRLRQIYTFWRNQARARRRAGSPASELEKQAKEAAKEYHDAVRKQKRQHWEEFLAEDGNIWKASKYLGTRGSASVEEKVPPLKKEDGTTTMGRQDQAEELLRTFFPPLPPQIEAESEGSQRPPVAWPELTMEEVERKVMAAKPWKAPGDDGLPAMVWKELWPVVKERVLHLFRLSLGSGELPEQWRSARIIPLKKPDKDDYTAARAWRPISLLSTLGKVLEAVVAERISYAVETHGLLPANHFGARKRRSAEQALMLLQENIYRAWRMGKVLSLVSFDVKGAYNGVFKERLLRRLAARGLPGELVRWVDAFCSERTASIEVNGYRSPQKPLPQAGLPQGSPLSPILFLFFNADLVQTSISTTEGAIAFVDDYSAWVTGESAAANRAGIEAIIERALAWARRSGATFESNKTAVIHFTRSARRGSQGSFVVDGQTVQPKDTAKVLGVVLDAELRYKQHIAEAAAKGLSVAMHLRRLRGLSPRVARQLFTTAVAPAMDYASNVWTHACGERETAWLSQAQAVGAQAVTGAFGSVATAVAEAEANIEPVLQRHTRTAAKTWISLRTLPREHPLARLSMRICHRFTSPMQKMAMRYRDETGERLEKIREYAMAPWESRIRVACDVDRDEAAEAASAARGLVISTSSSERGGMVGMGGYVEYVTAKGKRDMLARFSVTLGPREDLNLYTAELEAMTWAFRYVPAKLPHRNVVIVSSNRAAVQVVGQPRQQSGQRAVQELYRQVRLPHLQDVPVSVLWVPAGHESFRAGVMAKAAAREATEEGRVRERATYQARATRTRLLLGQPQQQRPRIPIGVGRYSQRIDTALPGQHARAIYDALNAKESRILMGSSSKAAEESGLCGIGQAPEFWWIPGHTNIPGNEQADALAKAGTSQPEPADALPTLAYLRKIPEAEELARSSLTGMPRSMRHYEALGDLVFEFGHGSDPKPGGVEYTSSASEVPVTDSSTTVMEYTRELDLCEGVQRVSYTCGGVKYHRESFASVSAQVMVFHLRAINGVLNFNWYLDRRSHIDINKGQNRFMDSLTGIHNGLKFTATLGGPGAVQLCCVAKTDVQDGEVVCLGDTVFIRGATEARVVVAAETTFRHKDPSAKCLSLVEDAMSKTYSQLQQAHITEHKALFGRMTLSLGSKGTVQAFTNQRLHEFQTGKIEDLDLISLYFQYGRYLLLSSSRPGTLPANLQGIWNNDLDPIWLCQYTINLNIEMNYWPSESCNLAECHTALFDHLSRIRRSGQVTAEKMYGCRGFVAHHNTDIWADTVPQDRVTAASYWPLGGAWLCLHIWEHYRFTGDTEFLRANYPIMLDAATFFVDFMVKKDEKFVVCPSISPENRFILPSGEVASLCAGAACDSQILVELFGACIKGGEILEIDKTTISTLETTLDRIPRPEIGKSGRVKEWLEDYEEYEPGHRHFSHLFFLYPGTAPVSPELEAAAMATIEWRLSHGGGHTGWSRAWLTALYARLHDGEAAYKHLCELLRHSTYISLLDSHPPFQIDGNLGATAAIGEMLLQSHAGRLEVLPAIPKAWKDGRVSGLCARGGFELDIEWKDGDVTRLSILSKIGNDCVLSRRRLDSLTLGRLQAEVSETEITFRTQPGMTNVLTV</sequence>
<reference evidence="8" key="1">
    <citation type="submission" date="2023-01" db="EMBL/GenBank/DDBJ databases">
        <title>The growth and conidiation of Purpureocillium lavendulum are regulated by nitrogen source and histone H3K14 acetylation.</title>
        <authorList>
            <person name="Tang P."/>
            <person name="Han J."/>
            <person name="Zhang C."/>
            <person name="Tang P."/>
            <person name="Qi F."/>
            <person name="Zhang K."/>
            <person name="Liang L."/>
        </authorList>
    </citation>
    <scope>NUCLEOTIDE SEQUENCE</scope>
    <source>
        <strain evidence="8">YMF1.00683</strain>
    </source>
</reference>
<dbReference type="EMBL" id="JAQHRD010000029">
    <property type="protein sequence ID" value="KAJ6436157.1"/>
    <property type="molecule type" value="Genomic_DNA"/>
</dbReference>
<dbReference type="PROSITE" id="PS50158">
    <property type="entry name" value="ZF_CCHC"/>
    <property type="match status" value="1"/>
</dbReference>
<dbReference type="Gene3D" id="1.50.10.10">
    <property type="match status" value="1"/>
</dbReference>
<dbReference type="Gene3D" id="3.30.420.10">
    <property type="entry name" value="Ribonuclease H-like superfamily/Ribonuclease H"/>
    <property type="match status" value="2"/>
</dbReference>
<evidence type="ECO:0000256" key="3">
    <source>
        <dbReference type="PROSITE-ProRule" id="PRU00047"/>
    </source>
</evidence>
<dbReference type="InterPro" id="IPR005135">
    <property type="entry name" value="Endo/exonuclease/phosphatase"/>
</dbReference>
<dbReference type="InterPro" id="IPR027414">
    <property type="entry name" value="GH95_N_dom"/>
</dbReference>
<keyword evidence="3" id="KW-0862">Zinc</keyword>
<evidence type="ECO:0000259" key="7">
    <source>
        <dbReference type="PROSITE" id="PS50878"/>
    </source>
</evidence>
<name>A0AB34FC22_9HYPO</name>
<feature type="region of interest" description="Disordered" evidence="5">
    <location>
        <begin position="221"/>
        <end position="252"/>
    </location>
</feature>
<feature type="domain" description="CCHC-type" evidence="6">
    <location>
        <begin position="839"/>
        <end position="854"/>
    </location>
</feature>
<dbReference type="InterPro" id="IPR043502">
    <property type="entry name" value="DNA/RNA_pol_sf"/>
</dbReference>
<dbReference type="InterPro" id="IPR054363">
    <property type="entry name" value="GH95_cat"/>
</dbReference>
<dbReference type="GO" id="GO:0005739">
    <property type="term" value="C:mitochondrion"/>
    <property type="evidence" value="ECO:0007669"/>
    <property type="project" value="UniProtKB-SubCell"/>
</dbReference>
<protein>
    <submittedName>
        <fullName evidence="8">Reverse transcriptase</fullName>
    </submittedName>
</protein>
<dbReference type="InterPro" id="IPR018289">
    <property type="entry name" value="MULE_transposase_dom"/>
</dbReference>
<keyword evidence="4" id="KW-0175">Coiled coil</keyword>
<evidence type="ECO:0000259" key="6">
    <source>
        <dbReference type="PROSITE" id="PS50158"/>
    </source>
</evidence>
<keyword evidence="8" id="KW-0548">Nucleotidyltransferase</keyword>
<dbReference type="Pfam" id="PF14498">
    <property type="entry name" value="Glyco_hyd_65N_2"/>
    <property type="match status" value="1"/>
</dbReference>
<feature type="coiled-coil region" evidence="4">
    <location>
        <begin position="569"/>
        <end position="610"/>
    </location>
</feature>
<feature type="region of interest" description="Disordered" evidence="5">
    <location>
        <begin position="614"/>
        <end position="658"/>
    </location>
</feature>
<dbReference type="Pfam" id="PF10551">
    <property type="entry name" value="MULE"/>
    <property type="match status" value="1"/>
</dbReference>
<evidence type="ECO:0000256" key="2">
    <source>
        <dbReference type="ARBA" id="ARBA00023128"/>
    </source>
</evidence>
<dbReference type="GO" id="GO:0004560">
    <property type="term" value="F:alpha-L-fucosidase activity"/>
    <property type="evidence" value="ECO:0007669"/>
    <property type="project" value="TreeGrafter"/>
</dbReference>
<dbReference type="Pfam" id="PF00098">
    <property type="entry name" value="zf-CCHC"/>
    <property type="match status" value="1"/>
</dbReference>
<dbReference type="GO" id="GO:0005975">
    <property type="term" value="P:carbohydrate metabolic process"/>
    <property type="evidence" value="ECO:0007669"/>
    <property type="project" value="InterPro"/>
</dbReference>
<keyword evidence="8" id="KW-0808">Transferase</keyword>
<dbReference type="InterPro" id="IPR036691">
    <property type="entry name" value="Endo/exonu/phosph_ase_sf"/>
</dbReference>
<dbReference type="GO" id="GO:0003676">
    <property type="term" value="F:nucleic acid binding"/>
    <property type="evidence" value="ECO:0007669"/>
    <property type="project" value="InterPro"/>
</dbReference>
<dbReference type="GO" id="GO:0008270">
    <property type="term" value="F:zinc ion binding"/>
    <property type="evidence" value="ECO:0007669"/>
    <property type="project" value="UniProtKB-KW"/>
</dbReference>
<keyword evidence="2" id="KW-0496">Mitochondrion</keyword>
<dbReference type="SUPFAM" id="SSF48208">
    <property type="entry name" value="Six-hairpin glycosidases"/>
    <property type="match status" value="1"/>
</dbReference>
<dbReference type="SUPFAM" id="SSF57756">
    <property type="entry name" value="Retrovirus zinc finger-like domains"/>
    <property type="match status" value="1"/>
</dbReference>
<dbReference type="InterPro" id="IPR000477">
    <property type="entry name" value="RT_dom"/>
</dbReference>
<organism evidence="8 9">
    <name type="scientific">Purpureocillium lavendulum</name>
    <dbReference type="NCBI Taxonomy" id="1247861"/>
    <lineage>
        <taxon>Eukaryota</taxon>
        <taxon>Fungi</taxon>
        <taxon>Dikarya</taxon>
        <taxon>Ascomycota</taxon>
        <taxon>Pezizomycotina</taxon>
        <taxon>Sordariomycetes</taxon>
        <taxon>Hypocreomycetidae</taxon>
        <taxon>Hypocreales</taxon>
        <taxon>Ophiocordycipitaceae</taxon>
        <taxon>Purpureocillium</taxon>
    </lineage>
</organism>
<dbReference type="Pfam" id="PF21307">
    <property type="entry name" value="Glyco_hydro_95_C"/>
    <property type="match status" value="1"/>
</dbReference>
<dbReference type="InterPro" id="IPR049053">
    <property type="entry name" value="AFCA-like_C"/>
</dbReference>
<keyword evidence="9" id="KW-1185">Reference proteome</keyword>
<dbReference type="InterPro" id="IPR012341">
    <property type="entry name" value="6hp_glycosidase-like_sf"/>
</dbReference>
<dbReference type="InterPro" id="IPR012337">
    <property type="entry name" value="RNaseH-like_sf"/>
</dbReference>
<accession>A0AB34FC22</accession>
<dbReference type="PANTHER" id="PTHR31084">
    <property type="entry name" value="ALPHA-L-FUCOSIDASE 2"/>
    <property type="match status" value="1"/>
</dbReference>
<dbReference type="InterPro" id="IPR036875">
    <property type="entry name" value="Znf_CCHC_sf"/>
</dbReference>
<keyword evidence="3" id="KW-0863">Zinc-finger</keyword>
<dbReference type="FunFam" id="1.50.10.10:FF:000028">
    <property type="entry name" value="Alpha-L-fucosidase 2"/>
    <property type="match status" value="1"/>
</dbReference>
<feature type="compositionally biased region" description="Polar residues" evidence="5">
    <location>
        <begin position="614"/>
        <end position="623"/>
    </location>
</feature>
<dbReference type="SUPFAM" id="SSF56219">
    <property type="entry name" value="DNase I-like"/>
    <property type="match status" value="1"/>
</dbReference>
<dbReference type="InterPro" id="IPR008928">
    <property type="entry name" value="6-hairpin_glycosidase_sf"/>
</dbReference>
<comment type="subcellular location">
    <subcellularLocation>
        <location evidence="1">Mitochondrion</location>
    </subcellularLocation>
</comment>
<dbReference type="Pfam" id="PF14529">
    <property type="entry name" value="Exo_endo_phos_2"/>
    <property type="match status" value="1"/>
</dbReference>
<gene>
    <name evidence="8" type="ORF">O9K51_11331</name>
</gene>
<proteinExistence type="predicted"/>
<dbReference type="Proteomes" id="UP001163105">
    <property type="component" value="Unassembled WGS sequence"/>
</dbReference>
<evidence type="ECO:0000256" key="4">
    <source>
        <dbReference type="SAM" id="Coils"/>
    </source>
</evidence>
<dbReference type="SUPFAM" id="SSF56672">
    <property type="entry name" value="DNA/RNA polymerases"/>
    <property type="match status" value="1"/>
</dbReference>
<evidence type="ECO:0000313" key="8">
    <source>
        <dbReference type="EMBL" id="KAJ6436157.1"/>
    </source>
</evidence>